<protein>
    <submittedName>
        <fullName evidence="4">Trypsin-like peptidase domain-containing protein</fullName>
    </submittedName>
</protein>
<dbReference type="PANTHER" id="PTHR43343">
    <property type="entry name" value="PEPTIDASE S12"/>
    <property type="match status" value="1"/>
</dbReference>
<dbReference type="GO" id="GO:0006508">
    <property type="term" value="P:proteolysis"/>
    <property type="evidence" value="ECO:0007669"/>
    <property type="project" value="UniProtKB-KW"/>
</dbReference>
<dbReference type="Gene3D" id="2.30.42.10">
    <property type="match status" value="1"/>
</dbReference>
<dbReference type="Proteomes" id="UP001149411">
    <property type="component" value="Unassembled WGS sequence"/>
</dbReference>
<dbReference type="InterPro" id="IPR001940">
    <property type="entry name" value="Peptidase_S1C"/>
</dbReference>
<dbReference type="SUPFAM" id="SSF50494">
    <property type="entry name" value="Trypsin-like serine proteases"/>
    <property type="match status" value="1"/>
</dbReference>
<proteinExistence type="predicted"/>
<sequence>MSKKTLGIAVVLLVGVLSGMVVQGVVSQPATETPQAAPLDNVEYETGQAYANLYDEVIGSVVSVRVNAASGPAQGSGFVYDFNGHIVTNQHVVRTADEVEVRFSNGDWRRADVIGTDIYTDLAVLEVDEVPNGSEPLPLAEEGYSQGTPVAALGNPLGLEGSITSGIVSGLNRSMRTEDNFVIPDTVQTDAGIDRGNSGGPLVTLDGEVVGVNRARQGASIGFAVSAGLARDVLPELIRNGDAEHPYMGVSTIDVSPTIANANGLGEPRGVLVAQTPDGGPSDGVLRESEEGEYNGINVYVGGDVIVSVDGTSINSHEELSRYLMLRTEPDETIDVTVLRDGERVTEQVTLATRPDPSA</sequence>
<gene>
    <name evidence="4" type="ORF">EGH25_04805</name>
</gene>
<dbReference type="EMBL" id="RKLV01000004">
    <property type="protein sequence ID" value="MCX2818669.1"/>
    <property type="molecule type" value="Genomic_DNA"/>
</dbReference>
<dbReference type="AlphaFoldDB" id="A0A9Q4C490"/>
<feature type="domain" description="PDZ" evidence="3">
    <location>
        <begin position="246"/>
        <end position="342"/>
    </location>
</feature>
<dbReference type="RefSeq" id="WP_266086511.1">
    <property type="nucleotide sequence ID" value="NZ_RKLV01000004.1"/>
</dbReference>
<dbReference type="PRINTS" id="PR00834">
    <property type="entry name" value="PROTEASES2C"/>
</dbReference>
<dbReference type="GO" id="GO:0004252">
    <property type="term" value="F:serine-type endopeptidase activity"/>
    <property type="evidence" value="ECO:0007669"/>
    <property type="project" value="InterPro"/>
</dbReference>
<dbReference type="InterPro" id="IPR001478">
    <property type="entry name" value="PDZ"/>
</dbReference>
<evidence type="ECO:0000259" key="3">
    <source>
        <dbReference type="SMART" id="SM00228"/>
    </source>
</evidence>
<dbReference type="SUPFAM" id="SSF50156">
    <property type="entry name" value="PDZ domain-like"/>
    <property type="match status" value="1"/>
</dbReference>
<name>A0A9Q4C490_9EURY</name>
<dbReference type="InterPro" id="IPR009003">
    <property type="entry name" value="Peptidase_S1_PA"/>
</dbReference>
<evidence type="ECO:0000256" key="1">
    <source>
        <dbReference type="ARBA" id="ARBA00022670"/>
    </source>
</evidence>
<dbReference type="Pfam" id="PF13180">
    <property type="entry name" value="PDZ_2"/>
    <property type="match status" value="1"/>
</dbReference>
<organism evidence="4 5">
    <name type="scientific">Halorutilus salinus</name>
    <dbReference type="NCBI Taxonomy" id="2487751"/>
    <lineage>
        <taxon>Archaea</taxon>
        <taxon>Methanobacteriati</taxon>
        <taxon>Methanobacteriota</taxon>
        <taxon>Stenosarchaea group</taxon>
        <taxon>Halobacteria</taxon>
        <taxon>Halorutilales</taxon>
        <taxon>Halorutilaceae</taxon>
        <taxon>Halorutilus</taxon>
    </lineage>
</organism>
<keyword evidence="2" id="KW-0378">Hydrolase</keyword>
<dbReference type="PANTHER" id="PTHR43343:SF3">
    <property type="entry name" value="PROTEASE DO-LIKE 8, CHLOROPLASTIC"/>
    <property type="match status" value="1"/>
</dbReference>
<evidence type="ECO:0000313" key="5">
    <source>
        <dbReference type="Proteomes" id="UP001149411"/>
    </source>
</evidence>
<dbReference type="InterPro" id="IPR036034">
    <property type="entry name" value="PDZ_sf"/>
</dbReference>
<comment type="caution">
    <text evidence="4">The sequence shown here is derived from an EMBL/GenBank/DDBJ whole genome shotgun (WGS) entry which is preliminary data.</text>
</comment>
<dbReference type="Pfam" id="PF13365">
    <property type="entry name" value="Trypsin_2"/>
    <property type="match status" value="1"/>
</dbReference>
<keyword evidence="1" id="KW-0645">Protease</keyword>
<accession>A0A9Q4C490</accession>
<keyword evidence="5" id="KW-1185">Reference proteome</keyword>
<dbReference type="SMART" id="SM00228">
    <property type="entry name" value="PDZ"/>
    <property type="match status" value="1"/>
</dbReference>
<reference evidence="4" key="1">
    <citation type="submission" date="2022-09" db="EMBL/GenBank/DDBJ databases">
        <title>Haloadaptaus new haloarchaeum isolated from saline soil.</title>
        <authorList>
            <person name="Duran-Viseras A."/>
            <person name="Sanchez-Porro C."/>
            <person name="Ventosa A."/>
        </authorList>
    </citation>
    <scope>NUCLEOTIDE SEQUENCE</scope>
    <source>
        <strain evidence="4">F3-133</strain>
    </source>
</reference>
<evidence type="ECO:0000313" key="4">
    <source>
        <dbReference type="EMBL" id="MCX2818669.1"/>
    </source>
</evidence>
<dbReference type="InterPro" id="IPR051201">
    <property type="entry name" value="Chloro_Bact_Ser_Proteases"/>
</dbReference>
<dbReference type="Gene3D" id="2.40.10.120">
    <property type="match status" value="1"/>
</dbReference>
<evidence type="ECO:0000256" key="2">
    <source>
        <dbReference type="ARBA" id="ARBA00022801"/>
    </source>
</evidence>